<feature type="compositionally biased region" description="Polar residues" evidence="6">
    <location>
        <begin position="122"/>
        <end position="138"/>
    </location>
</feature>
<evidence type="ECO:0000256" key="4">
    <source>
        <dbReference type="ARBA" id="ARBA00023163"/>
    </source>
</evidence>
<dbReference type="GO" id="GO:0003700">
    <property type="term" value="F:DNA-binding transcription factor activity"/>
    <property type="evidence" value="ECO:0007669"/>
    <property type="project" value="InterPro"/>
</dbReference>
<keyword evidence="9" id="KW-1185">Reference proteome</keyword>
<dbReference type="Gene3D" id="2.20.25.80">
    <property type="entry name" value="WRKY domain"/>
    <property type="match status" value="1"/>
</dbReference>
<evidence type="ECO:0000313" key="8">
    <source>
        <dbReference type="EMBL" id="KAJ6742342.1"/>
    </source>
</evidence>
<keyword evidence="5" id="KW-0539">Nucleus</keyword>
<organism evidence="8 9">
    <name type="scientific">Salix viminalis</name>
    <name type="common">Common osier</name>
    <name type="synonym">Basket willow</name>
    <dbReference type="NCBI Taxonomy" id="40686"/>
    <lineage>
        <taxon>Eukaryota</taxon>
        <taxon>Viridiplantae</taxon>
        <taxon>Streptophyta</taxon>
        <taxon>Embryophyta</taxon>
        <taxon>Tracheophyta</taxon>
        <taxon>Spermatophyta</taxon>
        <taxon>Magnoliopsida</taxon>
        <taxon>eudicotyledons</taxon>
        <taxon>Gunneridae</taxon>
        <taxon>Pentapetalae</taxon>
        <taxon>rosids</taxon>
        <taxon>fabids</taxon>
        <taxon>Malpighiales</taxon>
        <taxon>Salicaceae</taxon>
        <taxon>Saliceae</taxon>
        <taxon>Salix</taxon>
    </lineage>
</organism>
<evidence type="ECO:0000256" key="6">
    <source>
        <dbReference type="SAM" id="MobiDB-lite"/>
    </source>
</evidence>
<keyword evidence="3" id="KW-0238">DNA-binding</keyword>
<feature type="region of interest" description="Disordered" evidence="6">
    <location>
        <begin position="473"/>
        <end position="495"/>
    </location>
</feature>
<name>A0A9Q0V5T1_SALVM</name>
<reference evidence="8" key="2">
    <citation type="journal article" date="2023" name="Int. J. Mol. Sci.">
        <title>De Novo Assembly and Annotation of 11 Diverse Shrub Willow (Salix) Genomes Reveals Novel Gene Organization in Sex-Linked Regions.</title>
        <authorList>
            <person name="Hyden B."/>
            <person name="Feng K."/>
            <person name="Yates T.B."/>
            <person name="Jawdy S."/>
            <person name="Cereghino C."/>
            <person name="Smart L.B."/>
            <person name="Muchero W."/>
        </authorList>
    </citation>
    <scope>NUCLEOTIDE SEQUENCE [LARGE SCALE GENOMIC DNA]</scope>
    <source>
        <tissue evidence="8">Shoot tip</tissue>
    </source>
</reference>
<dbReference type="PANTHER" id="PTHR31221:SF193">
    <property type="entry name" value="WRKY TRANSCRIPTION FACTOR PROTEIN 1-RELATED"/>
    <property type="match status" value="1"/>
</dbReference>
<dbReference type="InterPro" id="IPR044810">
    <property type="entry name" value="WRKY_plant"/>
</dbReference>
<dbReference type="AlphaFoldDB" id="A0A9Q0V5T1"/>
<feature type="region of interest" description="Disordered" evidence="6">
    <location>
        <begin position="324"/>
        <end position="353"/>
    </location>
</feature>
<accession>A0A9Q0V5T1</accession>
<dbReference type="OrthoDB" id="5065855at2759"/>
<protein>
    <submittedName>
        <fullName evidence="8">WRKY TRANSCRIPTION FACTOR WRKY24-LIKE</fullName>
    </submittedName>
</protein>
<evidence type="ECO:0000256" key="3">
    <source>
        <dbReference type="ARBA" id="ARBA00023125"/>
    </source>
</evidence>
<dbReference type="Pfam" id="PF03106">
    <property type="entry name" value="WRKY"/>
    <property type="match status" value="1"/>
</dbReference>
<dbReference type="InterPro" id="IPR003657">
    <property type="entry name" value="WRKY_dom"/>
</dbReference>
<dbReference type="Proteomes" id="UP001151529">
    <property type="component" value="Chromosome 6"/>
</dbReference>
<evidence type="ECO:0000313" key="9">
    <source>
        <dbReference type="Proteomes" id="UP001151529"/>
    </source>
</evidence>
<dbReference type="EMBL" id="JAPFFL010000002">
    <property type="protein sequence ID" value="KAJ6742342.1"/>
    <property type="molecule type" value="Genomic_DNA"/>
</dbReference>
<keyword evidence="4" id="KW-0804">Transcription</keyword>
<evidence type="ECO:0000259" key="7">
    <source>
        <dbReference type="PROSITE" id="PS50811"/>
    </source>
</evidence>
<dbReference type="SUPFAM" id="SSF118290">
    <property type="entry name" value="WRKY DNA-binding domain"/>
    <property type="match status" value="1"/>
</dbReference>
<keyword evidence="2" id="KW-0805">Transcription regulation</keyword>
<dbReference type="PANTHER" id="PTHR31221">
    <property type="entry name" value="WRKY TRANSCRIPTION FACTOR PROTEIN 1-RELATED"/>
    <property type="match status" value="1"/>
</dbReference>
<feature type="region of interest" description="Disordered" evidence="6">
    <location>
        <begin position="122"/>
        <end position="167"/>
    </location>
</feature>
<dbReference type="SMART" id="SM00774">
    <property type="entry name" value="WRKY"/>
    <property type="match status" value="1"/>
</dbReference>
<sequence length="512" mass="56221">MASSSASASLTTCLDSPSNFSLSAQFMTSSSPSFTSLLSGNDKYMDNQSWGLYEHGTNDRNGVEIPNFLSSQPPALPLSPPPVSPSSYWAIPPGLSPAELLDSPVLFPTSYAPASPTSGTFAGQSFNWRSNSNDNQRGVSGEEKDCSDFSFQTQTRPPAISSSSSSLFQSSSNSVVVEKSLKRKHEGWDFNQLKQADFSIRSEDSSEIRICTSSEFLLRVGSATSKHEKQHCSSTKLQPIQSSRSLYEGEWEGQRMDTSGENMDKNKLKEFIKEVTTIPSLCPLEDHHLNQFILLEVPTLKSLINQEHQMESGMMKEDYSISLGEDDIDHSSPISNSGGEDNENEPDANRWQGQNENESILGAGSKTVREPRIVVQTTSDIDILDDGYRWRKYGQKVVKGNPNPRSYYKCTSAGCPVRKHVERAAHDLRAVITTYEGKHSHDVPAARGSVYVNRAPSNAITTATAPIPIRPSAMANHSNQTSYHPNSLHGTRSGNQAPFTLEMLQSQGSFGY</sequence>
<comment type="caution">
    <text evidence="8">The sequence shown here is derived from an EMBL/GenBank/DDBJ whole genome shotgun (WGS) entry which is preliminary data.</text>
</comment>
<dbReference type="PROSITE" id="PS50811">
    <property type="entry name" value="WRKY"/>
    <property type="match status" value="1"/>
</dbReference>
<dbReference type="InterPro" id="IPR036576">
    <property type="entry name" value="WRKY_dom_sf"/>
</dbReference>
<gene>
    <name evidence="8" type="ORF">OIU85_016421</name>
</gene>
<evidence type="ECO:0000256" key="5">
    <source>
        <dbReference type="ARBA" id="ARBA00023242"/>
    </source>
</evidence>
<feature type="domain" description="WRKY" evidence="7">
    <location>
        <begin position="379"/>
        <end position="444"/>
    </location>
</feature>
<dbReference type="GO" id="GO:0043565">
    <property type="term" value="F:sequence-specific DNA binding"/>
    <property type="evidence" value="ECO:0007669"/>
    <property type="project" value="InterPro"/>
</dbReference>
<feature type="compositionally biased region" description="Polar residues" evidence="6">
    <location>
        <begin position="475"/>
        <end position="495"/>
    </location>
</feature>
<dbReference type="FunFam" id="2.20.25.80:FF:000001">
    <property type="entry name" value="WRKY transcription factor 33"/>
    <property type="match status" value="1"/>
</dbReference>
<evidence type="ECO:0000256" key="1">
    <source>
        <dbReference type="ARBA" id="ARBA00004123"/>
    </source>
</evidence>
<comment type="subcellular location">
    <subcellularLocation>
        <location evidence="1">Nucleus</location>
    </subcellularLocation>
</comment>
<dbReference type="GO" id="GO:0005634">
    <property type="term" value="C:nucleus"/>
    <property type="evidence" value="ECO:0007669"/>
    <property type="project" value="UniProtKB-SubCell"/>
</dbReference>
<proteinExistence type="predicted"/>
<reference evidence="8" key="1">
    <citation type="submission" date="2022-11" db="EMBL/GenBank/DDBJ databases">
        <authorList>
            <person name="Hyden B.L."/>
            <person name="Feng K."/>
            <person name="Yates T."/>
            <person name="Jawdy S."/>
            <person name="Smart L.B."/>
            <person name="Muchero W."/>
        </authorList>
    </citation>
    <scope>NUCLEOTIDE SEQUENCE</scope>
    <source>
        <tissue evidence="8">Shoot tip</tissue>
    </source>
</reference>
<evidence type="ECO:0000256" key="2">
    <source>
        <dbReference type="ARBA" id="ARBA00023015"/>
    </source>
</evidence>